<reference evidence="9" key="1">
    <citation type="submission" date="2022-10" db="EMBL/GenBank/DDBJ databases">
        <title>Rhodococcus sp.75.</title>
        <authorList>
            <person name="Sun M."/>
        </authorList>
    </citation>
    <scope>NUCLEOTIDE SEQUENCE</scope>
    <source>
        <strain evidence="9">75</strain>
    </source>
</reference>
<dbReference type="InterPro" id="IPR006132">
    <property type="entry name" value="Asp/Orn_carbamoyltranf_P-bd"/>
</dbReference>
<comment type="catalytic activity">
    <reaction evidence="5 6">
        <text>carbamoyl phosphate + L-ornithine = L-citrulline + phosphate + H(+)</text>
        <dbReference type="Rhea" id="RHEA:19513"/>
        <dbReference type="ChEBI" id="CHEBI:15378"/>
        <dbReference type="ChEBI" id="CHEBI:43474"/>
        <dbReference type="ChEBI" id="CHEBI:46911"/>
        <dbReference type="ChEBI" id="CHEBI:57743"/>
        <dbReference type="ChEBI" id="CHEBI:58228"/>
        <dbReference type="EC" id="2.1.3.3"/>
    </reaction>
</comment>
<gene>
    <name evidence="9" type="primary">argF</name>
    <name evidence="9" type="ORF">RHODO2019_08650</name>
</gene>
<dbReference type="InterPro" id="IPR006130">
    <property type="entry name" value="Asp/Orn_carbamoylTrfase"/>
</dbReference>
<dbReference type="InterPro" id="IPR002292">
    <property type="entry name" value="Orn/put_carbamltrans"/>
</dbReference>
<keyword evidence="4 6" id="KW-0808">Transferase</keyword>
<evidence type="ECO:0000256" key="1">
    <source>
        <dbReference type="ARBA" id="ARBA00003822"/>
    </source>
</evidence>
<comment type="function">
    <text evidence="1">Reversibly catalyzes the transfer of the carbamoyl group from carbamoyl phosphate (CP) to the N(epsilon) atom of ornithine (ORN) to produce L-citrulline.</text>
</comment>
<feature type="binding site" evidence="6">
    <location>
        <begin position="64"/>
        <end position="67"/>
    </location>
    <ligand>
        <name>carbamoyl phosphate</name>
        <dbReference type="ChEBI" id="CHEBI:58228"/>
    </ligand>
</feature>
<feature type="domain" description="Aspartate/ornithine carbamoyltransferase carbamoyl-P binding" evidence="8">
    <location>
        <begin position="17"/>
        <end position="155"/>
    </location>
</feature>
<dbReference type="Proteomes" id="UP001164965">
    <property type="component" value="Chromosome"/>
</dbReference>
<dbReference type="HAMAP" id="MF_01109">
    <property type="entry name" value="OTCase"/>
    <property type="match status" value="1"/>
</dbReference>
<dbReference type="PANTHER" id="PTHR45753:SF2">
    <property type="entry name" value="ORNITHINE CARBAMOYLTRANSFERASE"/>
    <property type="match status" value="1"/>
</dbReference>
<feature type="binding site" evidence="6">
    <location>
        <position position="239"/>
    </location>
    <ligand>
        <name>L-ornithine</name>
        <dbReference type="ChEBI" id="CHEBI:46911"/>
    </ligand>
</feature>
<dbReference type="SUPFAM" id="SSF53671">
    <property type="entry name" value="Aspartate/ornithine carbamoyltransferase"/>
    <property type="match status" value="1"/>
</dbReference>
<evidence type="ECO:0000256" key="2">
    <source>
        <dbReference type="ARBA" id="ARBA00007805"/>
    </source>
</evidence>
<evidence type="ECO:0000256" key="3">
    <source>
        <dbReference type="ARBA" id="ARBA00013007"/>
    </source>
</evidence>
<keyword evidence="10" id="KW-1185">Reference proteome</keyword>
<evidence type="ECO:0000313" key="9">
    <source>
        <dbReference type="EMBL" id="UZJ26447.1"/>
    </source>
</evidence>
<dbReference type="Pfam" id="PF02729">
    <property type="entry name" value="OTCace_N"/>
    <property type="match status" value="1"/>
</dbReference>
<name>A0ABY6P469_9NOCA</name>
<accession>A0ABY6P469</accession>
<feature type="binding site" evidence="6">
    <location>
        <begin position="281"/>
        <end position="282"/>
    </location>
    <ligand>
        <name>carbamoyl phosphate</name>
        <dbReference type="ChEBI" id="CHEBI:58228"/>
    </ligand>
</feature>
<dbReference type="PRINTS" id="PR00102">
    <property type="entry name" value="OTCASE"/>
</dbReference>
<dbReference type="GO" id="GO:0004585">
    <property type="term" value="F:ornithine carbamoyltransferase activity"/>
    <property type="evidence" value="ECO:0007669"/>
    <property type="project" value="UniProtKB-EC"/>
</dbReference>
<feature type="binding site" evidence="6">
    <location>
        <begin position="142"/>
        <end position="145"/>
    </location>
    <ligand>
        <name>carbamoyl phosphate</name>
        <dbReference type="ChEBI" id="CHEBI:58228"/>
    </ligand>
</feature>
<feature type="binding site" evidence="6">
    <location>
        <position position="115"/>
    </location>
    <ligand>
        <name>carbamoyl phosphate</name>
        <dbReference type="ChEBI" id="CHEBI:58228"/>
    </ligand>
</feature>
<feature type="binding site" evidence="6">
    <location>
        <position position="326"/>
    </location>
    <ligand>
        <name>carbamoyl phosphate</name>
        <dbReference type="ChEBI" id="CHEBI:58228"/>
    </ligand>
</feature>
<feature type="domain" description="Aspartate/ornithine carbamoyltransferase Asp/Orn-binding" evidence="7">
    <location>
        <begin position="162"/>
        <end position="336"/>
    </location>
</feature>
<comment type="caution">
    <text evidence="6">Lacks conserved residue(s) required for the propagation of feature annotation.</text>
</comment>
<dbReference type="PRINTS" id="PR00100">
    <property type="entry name" value="AOTCASE"/>
</dbReference>
<dbReference type="Pfam" id="PF00185">
    <property type="entry name" value="OTCace"/>
    <property type="match status" value="1"/>
</dbReference>
<dbReference type="PROSITE" id="PS00097">
    <property type="entry name" value="CARBAMOYLTRANSFERASE"/>
    <property type="match status" value="1"/>
</dbReference>
<dbReference type="InterPro" id="IPR024904">
    <property type="entry name" value="OTCase_ArgI"/>
</dbReference>
<evidence type="ECO:0000259" key="8">
    <source>
        <dbReference type="Pfam" id="PF02729"/>
    </source>
</evidence>
<sequence>MSAPTTTRATGRHPGSLLRTLDLDAHGLLELVRTAGELKRERAAGTEVPRLTGRNIALVFEKSSTRTRCAFEVAAHEQGAHVTYLDTAGSHMGREESVEDTAQVLGRMFDGIEFRGFAQETVEQLAEHAGVPVWNGLTDSWHPTQVLADVMTMLEHHPGPVDGISLCFLGDGHGNVGRSLLVAGALLGMDVRIAAPRALWPPDDVVATAHALAETSGARVLVTEDPELGVANADFLYTDVWVSMGEPESAWSTRVPLLTPYRVTAELVAATHNPDVAFLHCLPAVHDRTTVLGEKVHATFGLDGAEVTDAVFRSAASLVFDQAENRLHTIKAVLVAALGR</sequence>
<protein>
    <recommendedName>
        <fullName evidence="3 6">Ornithine carbamoyltransferase</fullName>
        <shortName evidence="6">OTCase</shortName>
        <ecNumber evidence="3 6">2.1.3.3</ecNumber>
    </recommendedName>
</protein>
<dbReference type="PANTHER" id="PTHR45753">
    <property type="entry name" value="ORNITHINE CARBAMOYLTRANSFERASE, MITOCHONDRIAL"/>
    <property type="match status" value="1"/>
</dbReference>
<dbReference type="NCBIfam" id="TIGR00658">
    <property type="entry name" value="orni_carb_tr"/>
    <property type="match status" value="1"/>
</dbReference>
<dbReference type="InterPro" id="IPR036901">
    <property type="entry name" value="Asp/Orn_carbamoylTrfase_sf"/>
</dbReference>
<evidence type="ECO:0000259" key="7">
    <source>
        <dbReference type="Pfam" id="PF00185"/>
    </source>
</evidence>
<comment type="subcellular location">
    <subcellularLocation>
        <location evidence="6">Cytoplasm</location>
    </subcellularLocation>
</comment>
<proteinExistence type="inferred from homology"/>
<dbReference type="EC" id="2.1.3.3" evidence="3 6"/>
<evidence type="ECO:0000256" key="6">
    <source>
        <dbReference type="HAMAP-Rule" id="MF_01109"/>
    </source>
</evidence>
<comment type="similarity">
    <text evidence="2 6">Belongs to the aspartate/ornithine carbamoyltransferase superfamily. OTCase family.</text>
</comment>
<keyword evidence="6" id="KW-0963">Cytoplasm</keyword>
<organism evidence="9 10">
    <name type="scientific">Rhodococcus antarcticus</name>
    <dbReference type="NCBI Taxonomy" id="2987751"/>
    <lineage>
        <taxon>Bacteria</taxon>
        <taxon>Bacillati</taxon>
        <taxon>Actinomycetota</taxon>
        <taxon>Actinomycetes</taxon>
        <taxon>Mycobacteriales</taxon>
        <taxon>Nocardiaceae</taxon>
        <taxon>Rhodococcus</taxon>
    </lineage>
</organism>
<evidence type="ECO:0000256" key="5">
    <source>
        <dbReference type="ARBA" id="ARBA00048772"/>
    </source>
</evidence>
<dbReference type="InterPro" id="IPR006131">
    <property type="entry name" value="Asp_carbamoyltransf_Asp/Orn-bd"/>
</dbReference>
<feature type="binding site" evidence="6">
    <location>
        <position position="175"/>
    </location>
    <ligand>
        <name>L-ornithine</name>
        <dbReference type="ChEBI" id="CHEBI:46911"/>
    </ligand>
</feature>
<dbReference type="EMBL" id="CP110615">
    <property type="protein sequence ID" value="UZJ26447.1"/>
    <property type="molecule type" value="Genomic_DNA"/>
</dbReference>
<evidence type="ECO:0000313" key="10">
    <source>
        <dbReference type="Proteomes" id="UP001164965"/>
    </source>
</evidence>
<feature type="binding site" evidence="6">
    <location>
        <begin position="243"/>
        <end position="244"/>
    </location>
    <ligand>
        <name>L-ornithine</name>
        <dbReference type="ChEBI" id="CHEBI:46911"/>
    </ligand>
</feature>
<dbReference type="Gene3D" id="3.40.50.1370">
    <property type="entry name" value="Aspartate/ornithine carbamoyltransferase"/>
    <property type="match status" value="2"/>
</dbReference>
<evidence type="ECO:0000256" key="4">
    <source>
        <dbReference type="ARBA" id="ARBA00022679"/>
    </source>
</evidence>